<name>A0A8J3DDE8_9BACT</name>
<sequence>MNYILETERLRLREYALSDSPFILELLNTASWLEFIGDRNVRSETQAVDYLNNGPLNSYRSHGFGLWLVEKKTDGHAIGSCGLLKRENLDYPDIGYAFLPEHTGYGFAYEIASEVLTYGFDKLNLPKIHGICKSNNNRSINLLEKLGLHFESHYCLPDTTEKSVLYTLKNDEMDR</sequence>
<protein>
    <submittedName>
        <fullName evidence="2">Alanine acetyltransferase</fullName>
    </submittedName>
</protein>
<dbReference type="AlphaFoldDB" id="A0A8J3DDE8"/>
<evidence type="ECO:0000313" key="3">
    <source>
        <dbReference type="Proteomes" id="UP000598271"/>
    </source>
</evidence>
<dbReference type="PANTHER" id="PTHR43792:SF1">
    <property type="entry name" value="N-ACETYLTRANSFERASE DOMAIN-CONTAINING PROTEIN"/>
    <property type="match status" value="1"/>
</dbReference>
<dbReference type="Gene3D" id="3.40.630.30">
    <property type="match status" value="1"/>
</dbReference>
<accession>A0A8J3DDE8</accession>
<dbReference type="PANTHER" id="PTHR43792">
    <property type="entry name" value="GNAT FAMILY, PUTATIVE (AFU_ORTHOLOGUE AFUA_3G00765)-RELATED-RELATED"/>
    <property type="match status" value="1"/>
</dbReference>
<gene>
    <name evidence="2" type="ORF">GCM10007390_38090</name>
</gene>
<dbReference type="Proteomes" id="UP000598271">
    <property type="component" value="Unassembled WGS sequence"/>
</dbReference>
<evidence type="ECO:0000313" key="2">
    <source>
        <dbReference type="EMBL" id="GHB80245.1"/>
    </source>
</evidence>
<dbReference type="InterPro" id="IPR000182">
    <property type="entry name" value="GNAT_dom"/>
</dbReference>
<proteinExistence type="predicted"/>
<dbReference type="EMBL" id="BMXF01000004">
    <property type="protein sequence ID" value="GHB80245.1"/>
    <property type="molecule type" value="Genomic_DNA"/>
</dbReference>
<keyword evidence="3" id="KW-1185">Reference proteome</keyword>
<comment type="caution">
    <text evidence="2">The sequence shown here is derived from an EMBL/GenBank/DDBJ whole genome shotgun (WGS) entry which is preliminary data.</text>
</comment>
<dbReference type="InterPro" id="IPR016181">
    <property type="entry name" value="Acyl_CoA_acyltransferase"/>
</dbReference>
<dbReference type="InterPro" id="IPR051531">
    <property type="entry name" value="N-acetyltransferase"/>
</dbReference>
<feature type="domain" description="N-acetyltransferase" evidence="1">
    <location>
        <begin position="10"/>
        <end position="171"/>
    </location>
</feature>
<dbReference type="Pfam" id="PF13302">
    <property type="entry name" value="Acetyltransf_3"/>
    <property type="match status" value="1"/>
</dbReference>
<dbReference type="GO" id="GO:0016747">
    <property type="term" value="F:acyltransferase activity, transferring groups other than amino-acyl groups"/>
    <property type="evidence" value="ECO:0007669"/>
    <property type="project" value="InterPro"/>
</dbReference>
<dbReference type="PROSITE" id="PS51186">
    <property type="entry name" value="GNAT"/>
    <property type="match status" value="1"/>
</dbReference>
<organism evidence="2 3">
    <name type="scientific">Persicitalea jodogahamensis</name>
    <dbReference type="NCBI Taxonomy" id="402147"/>
    <lineage>
        <taxon>Bacteria</taxon>
        <taxon>Pseudomonadati</taxon>
        <taxon>Bacteroidota</taxon>
        <taxon>Cytophagia</taxon>
        <taxon>Cytophagales</taxon>
        <taxon>Spirosomataceae</taxon>
        <taxon>Persicitalea</taxon>
    </lineage>
</organism>
<dbReference type="RefSeq" id="WP_189566187.1">
    <property type="nucleotide sequence ID" value="NZ_BMXF01000004.1"/>
</dbReference>
<evidence type="ECO:0000259" key="1">
    <source>
        <dbReference type="PROSITE" id="PS51186"/>
    </source>
</evidence>
<reference evidence="2 3" key="1">
    <citation type="journal article" date="2014" name="Int. J. Syst. Evol. Microbiol.">
        <title>Complete genome sequence of Corynebacterium casei LMG S-19264T (=DSM 44701T), isolated from a smear-ripened cheese.</title>
        <authorList>
            <consortium name="US DOE Joint Genome Institute (JGI-PGF)"/>
            <person name="Walter F."/>
            <person name="Albersmeier A."/>
            <person name="Kalinowski J."/>
            <person name="Ruckert C."/>
        </authorList>
    </citation>
    <scope>NUCLEOTIDE SEQUENCE [LARGE SCALE GENOMIC DNA]</scope>
    <source>
        <strain evidence="2 3">KCTC 12866</strain>
    </source>
</reference>
<dbReference type="SUPFAM" id="SSF55729">
    <property type="entry name" value="Acyl-CoA N-acyltransferases (Nat)"/>
    <property type="match status" value="1"/>
</dbReference>